<dbReference type="Proteomes" id="UP001272137">
    <property type="component" value="Unassembled WGS sequence"/>
</dbReference>
<sequence>MQHRRATPRPSADLVRPRCRPCPTWPLHAVNLSSAPPPPALRIV</sequence>
<dbReference type="AlphaFoldDB" id="A0AAW9CSE8"/>
<name>A0AAW9CSE8_BURTH</name>
<gene>
    <name evidence="1" type="ORF">C7S16_5219</name>
</gene>
<comment type="caution">
    <text evidence="1">The sequence shown here is derived from an EMBL/GenBank/DDBJ whole genome shotgun (WGS) entry which is preliminary data.</text>
</comment>
<proteinExistence type="predicted"/>
<organism evidence="1 2">
    <name type="scientific">Burkholderia thailandensis</name>
    <dbReference type="NCBI Taxonomy" id="57975"/>
    <lineage>
        <taxon>Bacteria</taxon>
        <taxon>Pseudomonadati</taxon>
        <taxon>Pseudomonadota</taxon>
        <taxon>Betaproteobacteria</taxon>
        <taxon>Burkholderiales</taxon>
        <taxon>Burkholderiaceae</taxon>
        <taxon>Burkholderia</taxon>
        <taxon>pseudomallei group</taxon>
    </lineage>
</organism>
<reference evidence="1" key="1">
    <citation type="submission" date="2018-08" db="EMBL/GenBank/DDBJ databases">
        <title>Identification of Burkholderia cepacia strains that express a Burkholderia pseudomallei-like capsular polysaccharide.</title>
        <authorList>
            <person name="Burtnick M.N."/>
            <person name="Vongsouvath M."/>
            <person name="Newton P."/>
            <person name="Wuthiekanun V."/>
            <person name="Limmathurotsakul D."/>
            <person name="Brett P.J."/>
            <person name="Chantratita N."/>
            <person name="Dance D.A."/>
        </authorList>
    </citation>
    <scope>NUCLEOTIDE SEQUENCE</scope>
    <source>
        <strain evidence="1">SBXCC001</strain>
    </source>
</reference>
<evidence type="ECO:0000313" key="1">
    <source>
        <dbReference type="EMBL" id="MDW9250734.1"/>
    </source>
</evidence>
<evidence type="ECO:0000313" key="2">
    <source>
        <dbReference type="Proteomes" id="UP001272137"/>
    </source>
</evidence>
<protein>
    <submittedName>
        <fullName evidence="1">Uncharacterized protein</fullName>
    </submittedName>
</protein>
<accession>A0AAW9CSE8</accession>
<dbReference type="EMBL" id="QXCT01000001">
    <property type="protein sequence ID" value="MDW9250734.1"/>
    <property type="molecule type" value="Genomic_DNA"/>
</dbReference>